<keyword evidence="1" id="KW-0812">Transmembrane</keyword>
<dbReference type="KEGG" id="vck:PG915_17645"/>
<proteinExistence type="predicted"/>
<accession>A0AAU8BRY8</accession>
<dbReference type="EMBL" id="CP115921">
    <property type="protein sequence ID" value="XCD18587.1"/>
    <property type="molecule type" value="Genomic_DNA"/>
</dbReference>
<feature type="transmembrane region" description="Helical" evidence="1">
    <location>
        <begin position="20"/>
        <end position="42"/>
    </location>
</feature>
<gene>
    <name evidence="2" type="ORF">PG915_17645</name>
</gene>
<dbReference type="AlphaFoldDB" id="A0AAU8BRY8"/>
<organism evidence="2">
    <name type="scientific">Vibrio chaetopteri</name>
    <dbReference type="NCBI Taxonomy" id="3016528"/>
    <lineage>
        <taxon>Bacteria</taxon>
        <taxon>Pseudomonadati</taxon>
        <taxon>Pseudomonadota</taxon>
        <taxon>Gammaproteobacteria</taxon>
        <taxon>Vibrionales</taxon>
        <taxon>Vibrionaceae</taxon>
        <taxon>Vibrio</taxon>
    </lineage>
</organism>
<name>A0AAU8BRY8_9VIBR</name>
<protein>
    <submittedName>
        <fullName evidence="2">Uncharacterized protein</fullName>
    </submittedName>
</protein>
<reference evidence="2" key="1">
    <citation type="submission" date="2023-01" db="EMBL/GenBank/DDBJ databases">
        <title>Vibrio sp. CB1-14 genome sequencing.</title>
        <authorList>
            <person name="Otstavnykh N."/>
            <person name="Isaeva M."/>
            <person name="Meleshko D."/>
        </authorList>
    </citation>
    <scope>NUCLEOTIDE SEQUENCE</scope>
    <source>
        <strain evidence="2">CB1-14</strain>
    </source>
</reference>
<keyword evidence="1" id="KW-0472">Membrane</keyword>
<feature type="transmembrane region" description="Helical" evidence="1">
    <location>
        <begin position="54"/>
        <end position="76"/>
    </location>
</feature>
<evidence type="ECO:0000256" key="1">
    <source>
        <dbReference type="SAM" id="Phobius"/>
    </source>
</evidence>
<dbReference type="RefSeq" id="WP_353499733.1">
    <property type="nucleotide sequence ID" value="NZ_CP115921.1"/>
</dbReference>
<keyword evidence="1" id="KW-1133">Transmembrane helix</keyword>
<sequence length="98" mass="10450">MSNQSDLNLYSLADTPLKKLALVTFILTNIGMFAVPAGLGALGSAMDWPAAETVSVVGIGFVINEVILFGSIAILGKTLVSLIRSKLKCLFRSKSRHQ</sequence>
<evidence type="ECO:0000313" key="2">
    <source>
        <dbReference type="EMBL" id="XCD18587.1"/>
    </source>
</evidence>